<dbReference type="KEGG" id="rsz:108831263"/>
<feature type="compositionally biased region" description="Basic residues" evidence="1">
    <location>
        <begin position="113"/>
        <end position="129"/>
    </location>
</feature>
<feature type="transmembrane region" description="Helical" evidence="2">
    <location>
        <begin position="207"/>
        <end position="230"/>
    </location>
</feature>
<keyword evidence="3" id="KW-1185">Reference proteome</keyword>
<feature type="compositionally biased region" description="Polar residues" evidence="1">
    <location>
        <begin position="48"/>
        <end position="58"/>
    </location>
</feature>
<dbReference type="Proteomes" id="UP000504610">
    <property type="component" value="Chromosome 4"/>
</dbReference>
<evidence type="ECO:0000256" key="2">
    <source>
        <dbReference type="SAM" id="Phobius"/>
    </source>
</evidence>
<evidence type="ECO:0000256" key="1">
    <source>
        <dbReference type="SAM" id="MobiDB-lite"/>
    </source>
</evidence>
<evidence type="ECO:0000313" key="5">
    <source>
        <dbReference type="RefSeq" id="XP_056866086.1"/>
    </source>
</evidence>
<dbReference type="RefSeq" id="XP_056866086.1">
    <property type="nucleotide sequence ID" value="XM_057010106.1"/>
</dbReference>
<dbReference type="RefSeq" id="XP_018460324.2">
    <property type="nucleotide sequence ID" value="XM_018604822.2"/>
</dbReference>
<keyword evidence="2" id="KW-0812">Transmembrane</keyword>
<keyword evidence="2" id="KW-0472">Membrane</keyword>
<gene>
    <name evidence="4 5" type="primary">LOC108831263</name>
</gene>
<protein>
    <submittedName>
        <fullName evidence="4 5">Protein SINE2-like isoform X1</fullName>
    </submittedName>
</protein>
<feature type="region of interest" description="Disordered" evidence="1">
    <location>
        <begin position="101"/>
        <end position="174"/>
    </location>
</feature>
<evidence type="ECO:0000313" key="3">
    <source>
        <dbReference type="Proteomes" id="UP000504610"/>
    </source>
</evidence>
<evidence type="ECO:0000313" key="4">
    <source>
        <dbReference type="RefSeq" id="XP_018460324.2"/>
    </source>
</evidence>
<dbReference type="AlphaFoldDB" id="A0A6J0LKU4"/>
<feature type="region of interest" description="Disordered" evidence="1">
    <location>
        <begin position="46"/>
        <end position="67"/>
    </location>
</feature>
<organism evidence="3 4">
    <name type="scientific">Raphanus sativus</name>
    <name type="common">Radish</name>
    <name type="synonym">Raphanus raphanistrum var. sativus</name>
    <dbReference type="NCBI Taxonomy" id="3726"/>
    <lineage>
        <taxon>Eukaryota</taxon>
        <taxon>Viridiplantae</taxon>
        <taxon>Streptophyta</taxon>
        <taxon>Embryophyta</taxon>
        <taxon>Tracheophyta</taxon>
        <taxon>Spermatophyta</taxon>
        <taxon>Magnoliopsida</taxon>
        <taxon>eudicotyledons</taxon>
        <taxon>Gunneridae</taxon>
        <taxon>Pentapetalae</taxon>
        <taxon>rosids</taxon>
        <taxon>malvids</taxon>
        <taxon>Brassicales</taxon>
        <taxon>Brassicaceae</taxon>
        <taxon>Brassiceae</taxon>
        <taxon>Raphanus</taxon>
    </lineage>
</organism>
<sequence length="243" mass="28106">MQTLYMRFSLKFLKQKRLVPSLAATRSLSLFEDLARAERLIKEADPSVKSTHNRSYVNDQEDDEVSGSPLLAYADNNQETGSRNQIQFSGVEDDNMELVCFHQRNRSSESRTNRPRSSRRNRKKRRSERNRHGFTQDSFTVLLENREQQLRQYSESSSSSPIHDRSGTTTPTEDICEKLKIDLDSVAKVKREESETESRRDSSKKSVLRWGLSFFSVVVAGLVSFMWVHLQDDMMMPPHLVPT</sequence>
<name>A0A6J0LKU4_RAPSA</name>
<reference evidence="3" key="1">
    <citation type="journal article" date="2019" name="Database">
        <title>The radish genome database (RadishGD): an integrated information resource for radish genomics.</title>
        <authorList>
            <person name="Yu H.J."/>
            <person name="Baek S."/>
            <person name="Lee Y.J."/>
            <person name="Cho A."/>
            <person name="Mun J.H."/>
        </authorList>
    </citation>
    <scope>NUCLEOTIDE SEQUENCE [LARGE SCALE GENOMIC DNA]</scope>
    <source>
        <strain evidence="3">cv. WK10039</strain>
    </source>
</reference>
<reference evidence="4 5" key="2">
    <citation type="submission" date="2025-04" db="UniProtKB">
        <authorList>
            <consortium name="RefSeq"/>
        </authorList>
    </citation>
    <scope>IDENTIFICATION</scope>
    <source>
        <tissue evidence="4 5">Leaf</tissue>
    </source>
</reference>
<keyword evidence="2" id="KW-1133">Transmembrane helix</keyword>
<accession>A0A6J0LKU4</accession>
<proteinExistence type="predicted"/>
<dbReference type="GeneID" id="108831263"/>